<reference evidence="1 2" key="1">
    <citation type="submission" date="2018-10" db="EMBL/GenBank/DDBJ databases">
        <title>A high-quality apple genome assembly.</title>
        <authorList>
            <person name="Hu J."/>
        </authorList>
    </citation>
    <scope>NUCLEOTIDE SEQUENCE [LARGE SCALE GENOMIC DNA]</scope>
    <source>
        <strain evidence="2">cv. HFTH1</strain>
        <tissue evidence="1">Young leaf</tissue>
    </source>
</reference>
<evidence type="ECO:0000313" key="2">
    <source>
        <dbReference type="Proteomes" id="UP000290289"/>
    </source>
</evidence>
<sequence>MPRSSMAIISFSLHVGGETNYDGVVNSMSLMLIRGGLKFDVPISYKSLHNPPMPLPINNEDDLEAFAELHRDVLGGCRLRLKAYGMNVFTDTHEGKKVPRPDVCIHPWHLRLVLRFPCLDLQRWVGSPKVLSFVSAKEHIGKPEILF</sequence>
<proteinExistence type="predicted"/>
<evidence type="ECO:0000313" key="1">
    <source>
        <dbReference type="EMBL" id="RXH71175.1"/>
    </source>
</evidence>
<organism evidence="1 2">
    <name type="scientific">Malus domestica</name>
    <name type="common">Apple</name>
    <name type="synonym">Pyrus malus</name>
    <dbReference type="NCBI Taxonomy" id="3750"/>
    <lineage>
        <taxon>Eukaryota</taxon>
        <taxon>Viridiplantae</taxon>
        <taxon>Streptophyta</taxon>
        <taxon>Embryophyta</taxon>
        <taxon>Tracheophyta</taxon>
        <taxon>Spermatophyta</taxon>
        <taxon>Magnoliopsida</taxon>
        <taxon>eudicotyledons</taxon>
        <taxon>Gunneridae</taxon>
        <taxon>Pentapetalae</taxon>
        <taxon>rosids</taxon>
        <taxon>fabids</taxon>
        <taxon>Rosales</taxon>
        <taxon>Rosaceae</taxon>
        <taxon>Amygdaloideae</taxon>
        <taxon>Maleae</taxon>
        <taxon>Malus</taxon>
    </lineage>
</organism>
<dbReference type="Proteomes" id="UP000290289">
    <property type="component" value="Chromosome 16"/>
</dbReference>
<dbReference type="AlphaFoldDB" id="A0A498HNQ1"/>
<comment type="caution">
    <text evidence="1">The sequence shown here is derived from an EMBL/GenBank/DDBJ whole genome shotgun (WGS) entry which is preliminary data.</text>
</comment>
<protein>
    <submittedName>
        <fullName evidence="1">Uncharacterized protein</fullName>
    </submittedName>
</protein>
<gene>
    <name evidence="1" type="ORF">DVH24_015797</name>
</gene>
<dbReference type="EMBL" id="RDQH01000342">
    <property type="protein sequence ID" value="RXH71175.1"/>
    <property type="molecule type" value="Genomic_DNA"/>
</dbReference>
<keyword evidence="2" id="KW-1185">Reference proteome</keyword>
<name>A0A498HNQ1_MALDO</name>
<accession>A0A498HNQ1</accession>